<keyword evidence="1 3" id="KW-0732">Signal</keyword>
<dbReference type="HOGENOM" id="CLU_078855_2_1_1"/>
<accession>M2PL81</accession>
<dbReference type="InterPro" id="IPR018466">
    <property type="entry name" value="Kre9/Knh1-like_N"/>
</dbReference>
<dbReference type="OrthoDB" id="2432613at2759"/>
<reference evidence="5 6" key="1">
    <citation type="journal article" date="2012" name="Proc. Natl. Acad. Sci. U.S.A.">
        <title>Comparative genomics of Ceriporiopsis subvermispora and Phanerochaete chrysosporium provide insight into selective ligninolysis.</title>
        <authorList>
            <person name="Fernandez-Fueyo E."/>
            <person name="Ruiz-Duenas F.J."/>
            <person name="Ferreira P."/>
            <person name="Floudas D."/>
            <person name="Hibbett D.S."/>
            <person name="Canessa P."/>
            <person name="Larrondo L.F."/>
            <person name="James T.Y."/>
            <person name="Seelenfreund D."/>
            <person name="Lobos S."/>
            <person name="Polanco R."/>
            <person name="Tello M."/>
            <person name="Honda Y."/>
            <person name="Watanabe T."/>
            <person name="Watanabe T."/>
            <person name="Ryu J.S."/>
            <person name="Kubicek C.P."/>
            <person name="Schmoll M."/>
            <person name="Gaskell J."/>
            <person name="Hammel K.E."/>
            <person name="St John F.J."/>
            <person name="Vanden Wymelenberg A."/>
            <person name="Sabat G."/>
            <person name="Splinter BonDurant S."/>
            <person name="Syed K."/>
            <person name="Yadav J.S."/>
            <person name="Doddapaneni H."/>
            <person name="Subramanian V."/>
            <person name="Lavin J.L."/>
            <person name="Oguiza J.A."/>
            <person name="Perez G."/>
            <person name="Pisabarro A.G."/>
            <person name="Ramirez L."/>
            <person name="Santoyo F."/>
            <person name="Master E."/>
            <person name="Coutinho P.M."/>
            <person name="Henrissat B."/>
            <person name="Lombard V."/>
            <person name="Magnuson J.K."/>
            <person name="Kuees U."/>
            <person name="Hori C."/>
            <person name="Igarashi K."/>
            <person name="Samejima M."/>
            <person name="Held B.W."/>
            <person name="Barry K.W."/>
            <person name="LaButti K.M."/>
            <person name="Lapidus A."/>
            <person name="Lindquist E.A."/>
            <person name="Lucas S.M."/>
            <person name="Riley R."/>
            <person name="Salamov A.A."/>
            <person name="Hoffmeister D."/>
            <person name="Schwenk D."/>
            <person name="Hadar Y."/>
            <person name="Yarden O."/>
            <person name="de Vries R.P."/>
            <person name="Wiebenga A."/>
            <person name="Stenlid J."/>
            <person name="Eastwood D."/>
            <person name="Grigoriev I.V."/>
            <person name="Berka R.M."/>
            <person name="Blanchette R.A."/>
            <person name="Kersten P."/>
            <person name="Martinez A.T."/>
            <person name="Vicuna R."/>
            <person name="Cullen D."/>
        </authorList>
    </citation>
    <scope>NUCLEOTIDE SEQUENCE [LARGE SCALE GENOMIC DNA]</scope>
    <source>
        <strain evidence="5 6">B</strain>
    </source>
</reference>
<name>M2PL81_CERS8</name>
<dbReference type="PANTHER" id="PTHR28154:SF1">
    <property type="entry name" value="CELL WALL SYNTHESIS PROTEIN KNH1-RELATED"/>
    <property type="match status" value="1"/>
</dbReference>
<dbReference type="PANTHER" id="PTHR28154">
    <property type="entry name" value="CELL WALL SYNTHESIS PROTEIN KNH1-RELATED"/>
    <property type="match status" value="1"/>
</dbReference>
<evidence type="ECO:0000256" key="1">
    <source>
        <dbReference type="ARBA" id="ARBA00022729"/>
    </source>
</evidence>
<feature type="domain" description="Yeast cell wall synthesis Kre9/Knh1-like N-terminal" evidence="4">
    <location>
        <begin position="24"/>
        <end position="115"/>
    </location>
</feature>
<evidence type="ECO:0000256" key="2">
    <source>
        <dbReference type="SAM" id="MobiDB-lite"/>
    </source>
</evidence>
<feature type="compositionally biased region" description="Low complexity" evidence="2">
    <location>
        <begin position="145"/>
        <end position="177"/>
    </location>
</feature>
<feature type="chain" id="PRO_5004023168" description="Yeast cell wall synthesis Kre9/Knh1-like N-terminal domain-containing protein" evidence="3">
    <location>
        <begin position="19"/>
        <end position="217"/>
    </location>
</feature>
<proteinExistence type="predicted"/>
<dbReference type="GO" id="GO:0042546">
    <property type="term" value="P:cell wall biogenesis"/>
    <property type="evidence" value="ECO:0007669"/>
    <property type="project" value="InterPro"/>
</dbReference>
<feature type="region of interest" description="Disordered" evidence="2">
    <location>
        <begin position="141"/>
        <end position="177"/>
    </location>
</feature>
<dbReference type="InterPro" id="IPR045328">
    <property type="entry name" value="Kre9/Knh1"/>
</dbReference>
<evidence type="ECO:0000313" key="5">
    <source>
        <dbReference type="EMBL" id="EMD37069.1"/>
    </source>
</evidence>
<dbReference type="Proteomes" id="UP000016930">
    <property type="component" value="Unassembled WGS sequence"/>
</dbReference>
<dbReference type="Pfam" id="PF10342">
    <property type="entry name" value="Kre9_KNH"/>
    <property type="match status" value="1"/>
</dbReference>
<sequence length="217" mass="21710">MIAPAFLLLAAFAQSAFATIYITSPVATTSWAAGQQQNVNWQDDGTSPSLSAFGPASVGIYIGTVNQQTLVQEIVSNVDVSTTSSIAFTPDQTMGSNGDMYFIRFQSLSATDSTTGYPLEAFSSKFTLTGMTGQFNATEEAEINASSGAPAASSPAPTSAPASSSSAGPSKAFSSSDSSKVVSSSAAAASQTANGAASLAVNGLAGIAVAALSAFLL</sequence>
<dbReference type="EMBL" id="KB445797">
    <property type="protein sequence ID" value="EMD37069.1"/>
    <property type="molecule type" value="Genomic_DNA"/>
</dbReference>
<dbReference type="GO" id="GO:0006078">
    <property type="term" value="P:(1-&gt;6)-beta-D-glucan biosynthetic process"/>
    <property type="evidence" value="ECO:0007669"/>
    <property type="project" value="InterPro"/>
</dbReference>
<evidence type="ECO:0000259" key="4">
    <source>
        <dbReference type="Pfam" id="PF10342"/>
    </source>
</evidence>
<protein>
    <recommendedName>
        <fullName evidence="4">Yeast cell wall synthesis Kre9/Knh1-like N-terminal domain-containing protein</fullName>
    </recommendedName>
</protein>
<organism evidence="5 6">
    <name type="scientific">Ceriporiopsis subvermispora (strain B)</name>
    <name type="common">White-rot fungus</name>
    <name type="synonym">Gelatoporia subvermispora</name>
    <dbReference type="NCBI Taxonomy" id="914234"/>
    <lineage>
        <taxon>Eukaryota</taxon>
        <taxon>Fungi</taxon>
        <taxon>Dikarya</taxon>
        <taxon>Basidiomycota</taxon>
        <taxon>Agaricomycotina</taxon>
        <taxon>Agaricomycetes</taxon>
        <taxon>Polyporales</taxon>
        <taxon>Gelatoporiaceae</taxon>
        <taxon>Gelatoporia</taxon>
    </lineage>
</organism>
<dbReference type="AlphaFoldDB" id="M2PL81"/>
<dbReference type="STRING" id="914234.M2PL81"/>
<feature type="signal peptide" evidence="3">
    <location>
        <begin position="1"/>
        <end position="18"/>
    </location>
</feature>
<evidence type="ECO:0000256" key="3">
    <source>
        <dbReference type="SAM" id="SignalP"/>
    </source>
</evidence>
<evidence type="ECO:0000313" key="6">
    <source>
        <dbReference type="Proteomes" id="UP000016930"/>
    </source>
</evidence>
<gene>
    <name evidence="5" type="ORF">CERSUDRAFT_114965</name>
</gene>
<keyword evidence="6" id="KW-1185">Reference proteome</keyword>